<organism evidence="3">
    <name type="scientific">Aureococcus anophagefferens</name>
    <name type="common">Harmful bloom alga</name>
    <dbReference type="NCBI Taxonomy" id="44056"/>
    <lineage>
        <taxon>Eukaryota</taxon>
        <taxon>Sar</taxon>
        <taxon>Stramenopiles</taxon>
        <taxon>Ochrophyta</taxon>
        <taxon>Pelagophyceae</taxon>
        <taxon>Pelagomonadales</taxon>
        <taxon>Pelagomonadaceae</taxon>
        <taxon>Aureococcus</taxon>
    </lineage>
</organism>
<feature type="chain" id="PRO_5003260709" evidence="1">
    <location>
        <begin position="18"/>
        <end position="324"/>
    </location>
</feature>
<reference evidence="2 3" key="1">
    <citation type="journal article" date="2011" name="Proc. Natl. Acad. Sci. U.S.A.">
        <title>Niche of harmful alga Aureococcus anophagefferens revealed through ecogenomics.</title>
        <authorList>
            <person name="Gobler C.J."/>
            <person name="Berry D.L."/>
            <person name="Dyhrman S.T."/>
            <person name="Wilhelm S.W."/>
            <person name="Salamov A."/>
            <person name="Lobanov A.V."/>
            <person name="Zhang Y."/>
            <person name="Collier J.L."/>
            <person name="Wurch L.L."/>
            <person name="Kustka A.B."/>
            <person name="Dill B.D."/>
            <person name="Shah M."/>
            <person name="VerBerkmoes N.C."/>
            <person name="Kuo A."/>
            <person name="Terry A."/>
            <person name="Pangilinan J."/>
            <person name="Lindquist E.A."/>
            <person name="Lucas S."/>
            <person name="Paulsen I.T."/>
            <person name="Hattenrath-Lehmann T.K."/>
            <person name="Talmage S.C."/>
            <person name="Walker E.A."/>
            <person name="Koch F."/>
            <person name="Burson A.M."/>
            <person name="Marcoval M.A."/>
            <person name="Tang Y.Z."/>
            <person name="Lecleir G.R."/>
            <person name="Coyne K.J."/>
            <person name="Berg G.M."/>
            <person name="Bertrand E.M."/>
            <person name="Saito M.A."/>
            <person name="Gladyshev V.N."/>
            <person name="Grigoriev I.V."/>
        </authorList>
    </citation>
    <scope>NUCLEOTIDE SEQUENCE [LARGE SCALE GENOMIC DNA]</scope>
    <source>
        <strain evidence="3">CCMP 1984</strain>
    </source>
</reference>
<evidence type="ECO:0000256" key="1">
    <source>
        <dbReference type="SAM" id="SignalP"/>
    </source>
</evidence>
<dbReference type="RefSeq" id="XP_009035224.1">
    <property type="nucleotide sequence ID" value="XM_009036976.1"/>
</dbReference>
<sequence>MHRPLAWLALCVASSKALEDVGERGFLLVATSTTLERLWTYEARAEKGDLHQIDHFDDLGAVLRDICRTSFRARLIVGTPKEAAKAERVLPCEQISVAPLEVDEHRRLEVAPLDIEHRRLTDLEHRRLGKIDIRLRFFKVDAILKGLDYAFPGGTLYIDNDGAIRRDGVDGLFAMFDAMRKEKKAVGLQIAYTCLPKDHETKVPESFCERNGGVMFLGDAGKAREILERWSEELRAHPSKDGHDQVSLRTVLFDFRDDLYDLHPVVQHLGVRADVCKRVDTRKGPTLPHLWHEHHHGRLKFSQSLFARRNSLVDAQGLVCGFVP</sequence>
<dbReference type="OrthoDB" id="10542735at2759"/>
<dbReference type="GeneID" id="20223986"/>
<name>F0Y4A8_AURAN</name>
<dbReference type="KEGG" id="aaf:AURANDRAFT_62640"/>
<evidence type="ECO:0000313" key="3">
    <source>
        <dbReference type="Proteomes" id="UP000002729"/>
    </source>
</evidence>
<keyword evidence="1" id="KW-0732">Signal</keyword>
<dbReference type="EMBL" id="GL833124">
    <property type="protein sequence ID" value="EGB10426.1"/>
    <property type="molecule type" value="Genomic_DNA"/>
</dbReference>
<proteinExistence type="predicted"/>
<keyword evidence="3" id="KW-1185">Reference proteome</keyword>
<dbReference type="InParanoid" id="F0Y4A8"/>
<evidence type="ECO:0000313" key="2">
    <source>
        <dbReference type="EMBL" id="EGB10426.1"/>
    </source>
</evidence>
<feature type="signal peptide" evidence="1">
    <location>
        <begin position="1"/>
        <end position="17"/>
    </location>
</feature>
<dbReference type="AlphaFoldDB" id="F0Y4A8"/>
<dbReference type="Proteomes" id="UP000002729">
    <property type="component" value="Unassembled WGS sequence"/>
</dbReference>
<accession>F0Y4A8</accession>
<gene>
    <name evidence="2" type="ORF">AURANDRAFT_62640</name>
</gene>
<protein>
    <submittedName>
        <fullName evidence="2">Expressed protein</fullName>
    </submittedName>
</protein>